<protein>
    <submittedName>
        <fullName evidence="3">Uncharacterized protein</fullName>
    </submittedName>
</protein>
<evidence type="ECO:0000256" key="1">
    <source>
        <dbReference type="SAM" id="MobiDB-lite"/>
    </source>
</evidence>
<feature type="chain" id="PRO_5043882231" evidence="2">
    <location>
        <begin position="22"/>
        <end position="308"/>
    </location>
</feature>
<evidence type="ECO:0000313" key="3">
    <source>
        <dbReference type="EMBL" id="CAD7232229.1"/>
    </source>
</evidence>
<evidence type="ECO:0000256" key="2">
    <source>
        <dbReference type="SAM" id="SignalP"/>
    </source>
</evidence>
<feature type="signal peptide" evidence="2">
    <location>
        <begin position="1"/>
        <end position="21"/>
    </location>
</feature>
<feature type="region of interest" description="Disordered" evidence="1">
    <location>
        <begin position="104"/>
        <end position="221"/>
    </location>
</feature>
<feature type="compositionally biased region" description="Gly residues" evidence="1">
    <location>
        <begin position="168"/>
        <end position="207"/>
    </location>
</feature>
<keyword evidence="2" id="KW-0732">Signal</keyword>
<feature type="compositionally biased region" description="Basic and acidic residues" evidence="1">
    <location>
        <begin position="139"/>
        <end position="162"/>
    </location>
</feature>
<gene>
    <name evidence="3" type="ORF">CTOB1V02_LOCUS10067</name>
</gene>
<sequence length="308" mass="34883">MTSNNVLILLGLAAVFTSTETLRFKRSYPPTDPWYPDYYERADPYYYPPEDHHYDPAYYETDRHKRNSHHVDYWEPPADQDAYYNDPHYDSQYEGSLYDVSFPDSRVKRADDPYYGGGRGRNEYRDDGNGRNGSRRSSRRYENGRGADSRRNLGSRRSRENGYDENGGDGYSRGNGNGYQGGNGNGGGGNGYQGGNGNGGGGNGYQGGTVTEEAETDTPPKTETVEMKILLSRDKNGEWTPPKWKDTCSSAWALGRQPLNSRDNKRKKFSVFDEGFFQELGESFIKTSTKKPQELLREFPLTPDIHLC</sequence>
<feature type="compositionally biased region" description="Basic and acidic residues" evidence="1">
    <location>
        <begin position="120"/>
        <end position="129"/>
    </location>
</feature>
<organism evidence="3">
    <name type="scientific">Cyprideis torosa</name>
    <dbReference type="NCBI Taxonomy" id="163714"/>
    <lineage>
        <taxon>Eukaryota</taxon>
        <taxon>Metazoa</taxon>
        <taxon>Ecdysozoa</taxon>
        <taxon>Arthropoda</taxon>
        <taxon>Crustacea</taxon>
        <taxon>Oligostraca</taxon>
        <taxon>Ostracoda</taxon>
        <taxon>Podocopa</taxon>
        <taxon>Podocopida</taxon>
        <taxon>Cytherocopina</taxon>
        <taxon>Cytheroidea</taxon>
        <taxon>Cytherideidae</taxon>
        <taxon>Cyprideis</taxon>
    </lineage>
</organism>
<accession>A0A7R8WI99</accession>
<proteinExistence type="predicted"/>
<name>A0A7R8WI99_9CRUS</name>
<dbReference type="AlphaFoldDB" id="A0A7R8WI99"/>
<reference evidence="3" key="1">
    <citation type="submission" date="2020-11" db="EMBL/GenBank/DDBJ databases">
        <authorList>
            <person name="Tran Van P."/>
        </authorList>
    </citation>
    <scope>NUCLEOTIDE SEQUENCE</scope>
</reference>
<dbReference type="EMBL" id="OB664394">
    <property type="protein sequence ID" value="CAD7232229.1"/>
    <property type="molecule type" value="Genomic_DNA"/>
</dbReference>